<dbReference type="CDD" id="cd00392">
    <property type="entry name" value="Ribosomal_L13"/>
    <property type="match status" value="1"/>
</dbReference>
<dbReference type="AlphaFoldDB" id="A0A0M1N100"/>
<keyword evidence="2 5" id="KW-0689">Ribosomal protein</keyword>
<dbReference type="GO" id="GO:0003735">
    <property type="term" value="F:structural constituent of ribosome"/>
    <property type="evidence" value="ECO:0007669"/>
    <property type="project" value="InterPro"/>
</dbReference>
<evidence type="ECO:0000256" key="7">
    <source>
        <dbReference type="RuleBase" id="RU003878"/>
    </source>
</evidence>
<keyword evidence="3 5" id="KW-0687">Ribonucleoprotein</keyword>
<protein>
    <recommendedName>
        <fullName evidence="4 5">Large ribosomal subunit protein uL13</fullName>
    </recommendedName>
</protein>
<dbReference type="HAMAP" id="MF_01366">
    <property type="entry name" value="Ribosomal_uL13"/>
    <property type="match status" value="1"/>
</dbReference>
<dbReference type="PANTHER" id="PTHR11545">
    <property type="entry name" value="RIBOSOMAL PROTEIN L13"/>
    <property type="match status" value="1"/>
</dbReference>
<accession>A0A0M1N100</accession>
<evidence type="ECO:0000256" key="3">
    <source>
        <dbReference type="ARBA" id="ARBA00023274"/>
    </source>
</evidence>
<dbReference type="Gene3D" id="3.90.1180.10">
    <property type="entry name" value="Ribosomal protein L13"/>
    <property type="match status" value="1"/>
</dbReference>
<dbReference type="PATRIC" id="fig|479893.3.peg.129"/>
<dbReference type="EMBL" id="LHCF01000002">
    <property type="protein sequence ID" value="KOR75649.1"/>
    <property type="molecule type" value="Genomic_DNA"/>
</dbReference>
<dbReference type="GO" id="GO:0003729">
    <property type="term" value="F:mRNA binding"/>
    <property type="evidence" value="ECO:0007669"/>
    <property type="project" value="TreeGrafter"/>
</dbReference>
<dbReference type="RefSeq" id="WP_053521326.1">
    <property type="nucleotide sequence ID" value="NZ_LHCF01000002.1"/>
</dbReference>
<dbReference type="OrthoDB" id="9801330at2"/>
<organism evidence="8 9">
    <name type="scientific">Candidatus Phytoplasma pruni</name>
    <dbReference type="NCBI Taxonomy" id="479893"/>
    <lineage>
        <taxon>Bacteria</taxon>
        <taxon>Bacillati</taxon>
        <taxon>Mycoplasmatota</taxon>
        <taxon>Mollicutes</taxon>
        <taxon>Acholeplasmatales</taxon>
        <taxon>Acholeplasmataceae</taxon>
        <taxon>Candidatus Phytoplasma</taxon>
        <taxon>16SrIII (X-disease group)</taxon>
    </lineage>
</organism>
<dbReference type="GO" id="GO:0006412">
    <property type="term" value="P:translation"/>
    <property type="evidence" value="ECO:0007669"/>
    <property type="project" value="UniProtKB-UniRule"/>
</dbReference>
<dbReference type="Proteomes" id="UP000037386">
    <property type="component" value="Unassembled WGS sequence"/>
</dbReference>
<dbReference type="InterPro" id="IPR005823">
    <property type="entry name" value="Ribosomal_uL13_bac-type"/>
</dbReference>
<dbReference type="PIRSF" id="PIRSF002181">
    <property type="entry name" value="Ribosomal_L13"/>
    <property type="match status" value="1"/>
</dbReference>
<comment type="function">
    <text evidence="5 7">This protein is one of the early assembly proteins of the 50S ribosomal subunit, although it is not seen to bind rRNA by itself. It is important during the early stages of 50S assembly.</text>
</comment>
<reference evidence="9" key="1">
    <citation type="submission" date="2015-05" db="EMBL/GenBank/DDBJ databases">
        <title>Draft genome sequence of 'Candidatus Phytoplasma Pruni' strain CX, a plant pathogenic bacterium.</title>
        <authorList>
            <person name="Lee I.-M."/>
            <person name="Bottner-Parker K.D."/>
            <person name="Shao J."/>
            <person name="Gundersen-Rindal D.E."/>
            <person name="Zhao Y."/>
            <person name="Davis R.E."/>
        </authorList>
    </citation>
    <scope>NUCLEOTIDE SEQUENCE [LARGE SCALE GENOMIC DNA]</scope>
    <source>
        <strain evidence="9">CX</strain>
    </source>
</reference>
<evidence type="ECO:0000256" key="5">
    <source>
        <dbReference type="HAMAP-Rule" id="MF_01366"/>
    </source>
</evidence>
<evidence type="ECO:0000313" key="8">
    <source>
        <dbReference type="EMBL" id="KOR75649.1"/>
    </source>
</evidence>
<name>A0A0M1N100_9MOLU</name>
<evidence type="ECO:0000256" key="1">
    <source>
        <dbReference type="ARBA" id="ARBA00006227"/>
    </source>
</evidence>
<evidence type="ECO:0000256" key="4">
    <source>
        <dbReference type="ARBA" id="ARBA00035201"/>
    </source>
</evidence>
<dbReference type="FunFam" id="3.90.1180.10:FF:000001">
    <property type="entry name" value="50S ribosomal protein L13"/>
    <property type="match status" value="1"/>
</dbReference>
<dbReference type="InterPro" id="IPR005822">
    <property type="entry name" value="Ribosomal_uL13"/>
</dbReference>
<dbReference type="STRING" id="479893.CPX_001349"/>
<dbReference type="InterPro" id="IPR036899">
    <property type="entry name" value="Ribosomal_uL13_sf"/>
</dbReference>
<dbReference type="SUPFAM" id="SSF52161">
    <property type="entry name" value="Ribosomal protein L13"/>
    <property type="match status" value="1"/>
</dbReference>
<evidence type="ECO:0000256" key="6">
    <source>
        <dbReference type="RuleBase" id="RU003877"/>
    </source>
</evidence>
<dbReference type="GO" id="GO:0017148">
    <property type="term" value="P:negative regulation of translation"/>
    <property type="evidence" value="ECO:0007669"/>
    <property type="project" value="TreeGrafter"/>
</dbReference>
<gene>
    <name evidence="5 7 8" type="primary">rplM</name>
    <name evidence="8" type="ORF">CPX_001349</name>
</gene>
<comment type="subunit">
    <text evidence="5">Part of the 50S ribosomal subunit.</text>
</comment>
<dbReference type="PROSITE" id="PS00783">
    <property type="entry name" value="RIBOSOMAL_L13"/>
    <property type="match status" value="1"/>
</dbReference>
<dbReference type="NCBIfam" id="TIGR01066">
    <property type="entry name" value="rplM_bact"/>
    <property type="match status" value="1"/>
</dbReference>
<dbReference type="InterPro" id="IPR023563">
    <property type="entry name" value="Ribosomal_uL13_CS"/>
</dbReference>
<dbReference type="GO" id="GO:0022625">
    <property type="term" value="C:cytosolic large ribosomal subunit"/>
    <property type="evidence" value="ECO:0007669"/>
    <property type="project" value="TreeGrafter"/>
</dbReference>
<dbReference type="Pfam" id="PF00572">
    <property type="entry name" value="Ribosomal_L13"/>
    <property type="match status" value="1"/>
</dbReference>
<comment type="caution">
    <text evidence="8">The sequence shown here is derived from an EMBL/GenBank/DDBJ whole genome shotgun (WGS) entry which is preliminary data.</text>
</comment>
<proteinExistence type="inferred from homology"/>
<dbReference type="PANTHER" id="PTHR11545:SF2">
    <property type="entry name" value="LARGE RIBOSOMAL SUBUNIT PROTEIN UL13M"/>
    <property type="match status" value="1"/>
</dbReference>
<sequence>MNNINVEQKQELKLNNKTISVNNQMATRKWYIVDAEGKTLGRLATKVASVLKGKGKTHYTPHIDNGDYVAVINASKIHLTGKKWEQKTYYRHSGYPGGLTKVMVSDMLKKSPTLIVEKAVFGMLPHTKLGRQMRKKLFVYANESHRHESQKPKVLEV</sequence>
<evidence type="ECO:0000256" key="2">
    <source>
        <dbReference type="ARBA" id="ARBA00022980"/>
    </source>
</evidence>
<comment type="similarity">
    <text evidence="1 5 6">Belongs to the universal ribosomal protein uL13 family.</text>
</comment>
<evidence type="ECO:0000313" key="9">
    <source>
        <dbReference type="Proteomes" id="UP000037386"/>
    </source>
</evidence>